<organism evidence="1 2">
    <name type="scientific">Niveibacterium umoris</name>
    <dbReference type="NCBI Taxonomy" id="1193620"/>
    <lineage>
        <taxon>Bacteria</taxon>
        <taxon>Pseudomonadati</taxon>
        <taxon>Pseudomonadota</taxon>
        <taxon>Betaproteobacteria</taxon>
        <taxon>Rhodocyclales</taxon>
        <taxon>Rhodocyclaceae</taxon>
        <taxon>Niveibacterium</taxon>
    </lineage>
</organism>
<dbReference type="RefSeq" id="WP_183635243.1">
    <property type="nucleotide sequence ID" value="NZ_BAABLE010000005.1"/>
</dbReference>
<comment type="caution">
    <text evidence="1">The sequence shown here is derived from an EMBL/GenBank/DDBJ whole genome shotgun (WGS) entry which is preliminary data.</text>
</comment>
<protein>
    <recommendedName>
        <fullName evidence="3">Protein-tyrosine-phosphatase</fullName>
    </recommendedName>
</protein>
<sequence>MSASEHRFIVLLRCDRPPDELVPEWPGHPAIALWDVPHPEVGDGSPAAIAHGFNHLFMELHHRIDLFVQLPLAALDRLAGTRHLKDIEAAGTLKTV</sequence>
<dbReference type="InterPro" id="IPR036196">
    <property type="entry name" value="Ptyr_pPase_sf"/>
</dbReference>
<evidence type="ECO:0008006" key="3">
    <source>
        <dbReference type="Google" id="ProtNLM"/>
    </source>
</evidence>
<accession>A0A840BK70</accession>
<dbReference type="AlphaFoldDB" id="A0A840BK70"/>
<proteinExistence type="predicted"/>
<gene>
    <name evidence="1" type="ORF">GGR36_002706</name>
</gene>
<evidence type="ECO:0000313" key="2">
    <source>
        <dbReference type="Proteomes" id="UP000561045"/>
    </source>
</evidence>
<dbReference type="EMBL" id="JACIET010000002">
    <property type="protein sequence ID" value="MBB4013360.1"/>
    <property type="molecule type" value="Genomic_DNA"/>
</dbReference>
<dbReference type="SUPFAM" id="SSF52788">
    <property type="entry name" value="Phosphotyrosine protein phosphatases I"/>
    <property type="match status" value="1"/>
</dbReference>
<dbReference type="Proteomes" id="UP000561045">
    <property type="component" value="Unassembled WGS sequence"/>
</dbReference>
<evidence type="ECO:0000313" key="1">
    <source>
        <dbReference type="EMBL" id="MBB4013360.1"/>
    </source>
</evidence>
<name>A0A840BK70_9RHOO</name>
<keyword evidence="2" id="KW-1185">Reference proteome</keyword>
<reference evidence="1 2" key="1">
    <citation type="submission" date="2020-08" db="EMBL/GenBank/DDBJ databases">
        <title>Genomic Encyclopedia of Type Strains, Phase IV (KMG-IV): sequencing the most valuable type-strain genomes for metagenomic binning, comparative biology and taxonomic classification.</title>
        <authorList>
            <person name="Goeker M."/>
        </authorList>
    </citation>
    <scope>NUCLEOTIDE SEQUENCE [LARGE SCALE GENOMIC DNA]</scope>
    <source>
        <strain evidence="1 2">DSM 106739</strain>
    </source>
</reference>